<sequence length="102" mass="11168">MLLERRTGLGGWLFSCDSLVESPLFCLDISSFHFSLARGSWENEVLPPTTGKLSRNSSSCNQSIPLVPLSPCSSSELQKSESSSDSGVFFSAICHFFNWTPS</sequence>
<reference evidence="1" key="1">
    <citation type="submission" date="2014-09" db="EMBL/GenBank/DDBJ databases">
        <authorList>
            <person name="Magalhaes I.L.F."/>
            <person name="Oliveira U."/>
            <person name="Santos F.R."/>
            <person name="Vidigal T.H.D.A."/>
            <person name="Brescovit A.D."/>
            <person name="Santos A.J."/>
        </authorList>
    </citation>
    <scope>NUCLEOTIDE SEQUENCE</scope>
    <source>
        <tissue evidence="1">Shoot tissue taken approximately 20 cm above the soil surface</tissue>
    </source>
</reference>
<dbReference type="AlphaFoldDB" id="A0A0A9D2E6"/>
<dbReference type="EMBL" id="GBRH01215126">
    <property type="protein sequence ID" value="JAD82769.1"/>
    <property type="molecule type" value="Transcribed_RNA"/>
</dbReference>
<name>A0A0A9D2E6_ARUDO</name>
<proteinExistence type="predicted"/>
<evidence type="ECO:0000313" key="1">
    <source>
        <dbReference type="EMBL" id="JAD82769.1"/>
    </source>
</evidence>
<accession>A0A0A9D2E6</accession>
<reference evidence="1" key="2">
    <citation type="journal article" date="2015" name="Data Brief">
        <title>Shoot transcriptome of the giant reed, Arundo donax.</title>
        <authorList>
            <person name="Barrero R.A."/>
            <person name="Guerrero F.D."/>
            <person name="Moolhuijzen P."/>
            <person name="Goolsby J.A."/>
            <person name="Tidwell J."/>
            <person name="Bellgard S.E."/>
            <person name="Bellgard M.I."/>
        </authorList>
    </citation>
    <scope>NUCLEOTIDE SEQUENCE</scope>
    <source>
        <tissue evidence="1">Shoot tissue taken approximately 20 cm above the soil surface</tissue>
    </source>
</reference>
<organism evidence="1">
    <name type="scientific">Arundo donax</name>
    <name type="common">Giant reed</name>
    <name type="synonym">Donax arundinaceus</name>
    <dbReference type="NCBI Taxonomy" id="35708"/>
    <lineage>
        <taxon>Eukaryota</taxon>
        <taxon>Viridiplantae</taxon>
        <taxon>Streptophyta</taxon>
        <taxon>Embryophyta</taxon>
        <taxon>Tracheophyta</taxon>
        <taxon>Spermatophyta</taxon>
        <taxon>Magnoliopsida</taxon>
        <taxon>Liliopsida</taxon>
        <taxon>Poales</taxon>
        <taxon>Poaceae</taxon>
        <taxon>PACMAD clade</taxon>
        <taxon>Arundinoideae</taxon>
        <taxon>Arundineae</taxon>
        <taxon>Arundo</taxon>
    </lineage>
</organism>
<protein>
    <submittedName>
        <fullName evidence="1">Uncharacterized protein</fullName>
    </submittedName>
</protein>